<keyword evidence="1" id="KW-1133">Transmembrane helix</keyword>
<accession>A0A813QKS9</accession>
<name>A0A813QKS9_ADIRI</name>
<feature type="transmembrane region" description="Helical" evidence="1">
    <location>
        <begin position="830"/>
        <end position="856"/>
    </location>
</feature>
<proteinExistence type="predicted"/>
<dbReference type="Proteomes" id="UP000663852">
    <property type="component" value="Unassembled WGS sequence"/>
</dbReference>
<feature type="transmembrane region" description="Helical" evidence="1">
    <location>
        <begin position="384"/>
        <end position="409"/>
    </location>
</feature>
<comment type="caution">
    <text evidence="2">The sequence shown here is derived from an EMBL/GenBank/DDBJ whole genome shotgun (WGS) entry which is preliminary data.</text>
</comment>
<organism evidence="2 3">
    <name type="scientific">Adineta ricciae</name>
    <name type="common">Rotifer</name>
    <dbReference type="NCBI Taxonomy" id="249248"/>
    <lineage>
        <taxon>Eukaryota</taxon>
        <taxon>Metazoa</taxon>
        <taxon>Spiralia</taxon>
        <taxon>Gnathifera</taxon>
        <taxon>Rotifera</taxon>
        <taxon>Eurotatoria</taxon>
        <taxon>Bdelloidea</taxon>
        <taxon>Adinetida</taxon>
        <taxon>Adinetidae</taxon>
        <taxon>Adineta</taxon>
    </lineage>
</organism>
<feature type="transmembrane region" description="Helical" evidence="1">
    <location>
        <begin position="1236"/>
        <end position="1262"/>
    </location>
</feature>
<protein>
    <submittedName>
        <fullName evidence="2">Uncharacterized protein</fullName>
    </submittedName>
</protein>
<keyword evidence="1" id="KW-0812">Transmembrane</keyword>
<evidence type="ECO:0000256" key="1">
    <source>
        <dbReference type="SAM" id="Phobius"/>
    </source>
</evidence>
<feature type="transmembrane region" description="Helical" evidence="1">
    <location>
        <begin position="29"/>
        <end position="47"/>
    </location>
</feature>
<keyword evidence="1" id="KW-0472">Membrane</keyword>
<gene>
    <name evidence="2" type="ORF">EDS130_LOCUS3174</name>
</gene>
<dbReference type="OrthoDB" id="9992049at2759"/>
<evidence type="ECO:0000313" key="3">
    <source>
        <dbReference type="Proteomes" id="UP000663852"/>
    </source>
</evidence>
<evidence type="ECO:0000313" key="2">
    <source>
        <dbReference type="EMBL" id="CAF0768564.1"/>
    </source>
</evidence>
<feature type="transmembrane region" description="Helical" evidence="1">
    <location>
        <begin position="475"/>
        <end position="493"/>
    </location>
</feature>
<reference evidence="2" key="1">
    <citation type="submission" date="2021-02" db="EMBL/GenBank/DDBJ databases">
        <authorList>
            <person name="Nowell W R."/>
        </authorList>
    </citation>
    <scope>NUCLEOTIDE SEQUENCE</scope>
</reference>
<dbReference type="EMBL" id="CAJNOJ010000008">
    <property type="protein sequence ID" value="CAF0768564.1"/>
    <property type="molecule type" value="Genomic_DNA"/>
</dbReference>
<feature type="transmembrane region" description="Helical" evidence="1">
    <location>
        <begin position="911"/>
        <end position="929"/>
    </location>
</feature>
<sequence length="1286" mass="146904">MQKLIAYNIFDTHSNDQSVVSMQRWATRLYVVILGLAMIILIVYTTINTTLMQTDVSKPSVTAYLNLYDRHHNIKCPCTQISTLYKNFLQLAPTYNQICSSGFVSDEWIRFLFDNNQTTSRYAADFRATAPHQFQVLRELCQLSMTAVNNGLQTLYSSQLISGQLLSKDLFEAEIRADIEAFQRITTSNFWRELTFVRSFIFGNQLIPAIPTAFTIIVRSDSPGTIRSSPGLNTNEFIEPNGSSCGCTDYPTCHMPAGFYNITTFDTSRGIFDEQMLPPQEYLSDWYTGCWPVETLLLSIPTYLYNQTALNHILSYVNNSLVDNPFIVMSLMTSSHFDPTMAIETFVEDLFVENWTTEVNYTSYFRQCQPNSCVYENNERASSLFIFTSLLGLYGGLSIVLQFLIPYVVTYIMKYFRTKTIAPRIEHPTTIDNTSFKVGRLMKQIWESVVDLNIFQSSQKNTVNDQHQQRWSTRLYILLLALTVLFLTFYTWLRIEMKIIQIKNPTLNSIKKLQPYASSLQCPCMKLSVSYEDLIELEPSYHQICSSEFVTSKWIEGLNEIASKLVANLYFADFRFASPTFQLLKSMCDLTNETVFNELFVFGQTQLVTANLIQQELFERQLNLDIEQFKVILPSSLLRALLLIRNFTYMNQFLSGSYANFAVDYSTVEEYTKPDALLTHYGSTTTFANGTTVTCSCANDIGCGRQAALYTGPSGARQVIFTVPGFYSRCFPVESLLPSTLECFADTSSCLESMANLTNETLFINMERLNTSQPSRFSVNTTINVLLEQLFIENWSSILNYPAYFSKCQPVSCSYTIVAQRSTLQVVTTVTGLVGGLSIAFRIIAPSIIVCLVTLFRKFRPEQANANDFLNPMSTRQRIYLFLITFNIFEKKHRRVANETEVHLQRQSTRFYFLFLSLTVFILVLYTLLTYQQNDKTVSISSFGKFRQLQILYGSTTVECPCTKLSFQNEAFCQLEPSFHQVCASDFMRKNWLDELFVNYQQQNLSEMNSYRFSGTAFSFFQTLQIMCNLIEQAVLDGRDLFLAKQVVSAYMPDYDLFDQQVSAALTTFESSLASNFLHTLNMLLGMAQGNGLVSAYSMNWGMFLPNLTKDATIYMKARVYDDCNCATSATCTQSSIPYVPGYVVGCLPLQSLLRSTLECFYNQSCIDMISSYVNASIIPRALNRSSTRFNQTLLISALVKEMFIESWSVNVSYEDYFHQCQPTSCSYKLIDRYNVLYVVTTILGLYGGLTVLLKIVVPFIVHRLYGLLRRNQRVNFEVVPIEGRY</sequence>